<dbReference type="Proteomes" id="UP000438429">
    <property type="component" value="Unassembled WGS sequence"/>
</dbReference>
<comment type="caution">
    <text evidence="2">The sequence shown here is derived from an EMBL/GenBank/DDBJ whole genome shotgun (WGS) entry which is preliminary data.</text>
</comment>
<dbReference type="GO" id="GO:0003677">
    <property type="term" value="F:DNA binding"/>
    <property type="evidence" value="ECO:0007669"/>
    <property type="project" value="InterPro"/>
</dbReference>
<gene>
    <name evidence="2" type="ORF">F2P81_023353</name>
</gene>
<dbReference type="InterPro" id="IPR017956">
    <property type="entry name" value="AT_hook_DNA-bd_motif"/>
</dbReference>
<evidence type="ECO:0000313" key="2">
    <source>
        <dbReference type="EMBL" id="KAF0024551.1"/>
    </source>
</evidence>
<name>A0A6A4S029_SCOMX</name>
<accession>A0A6A4S029</accession>
<evidence type="ECO:0000313" key="3">
    <source>
        <dbReference type="Proteomes" id="UP000438429"/>
    </source>
</evidence>
<dbReference type="AlphaFoldDB" id="A0A6A4S029"/>
<proteinExistence type="predicted"/>
<sequence length="255" mass="27940">MRCCSVLNGVFEDMEDSTSYTCRRTFPAVSPTRRVNATNVQASRGGCDLVRFVQTRRGETLRVGLQITDDARLWARGGSVFPGSPPAVCLCIAGRLTLIVQETDRDTLVPSSGPPLKNTLTGCIGSPVWSRGRPRKAESRKGAHLRKSVPNMPSSLRNPNDGPPRKRGRPRTTQKSEDVAPRKKRGRPKGSVNKNKGRSETQLDGAKHSKEKSDSPAVEVECEGEPVEAVVEHDVHETEETLIEQDANFEVSDQA</sequence>
<protein>
    <submittedName>
        <fullName evidence="2">Uncharacterized protein</fullName>
    </submittedName>
</protein>
<evidence type="ECO:0000256" key="1">
    <source>
        <dbReference type="SAM" id="MobiDB-lite"/>
    </source>
</evidence>
<dbReference type="EMBL" id="VEVO01000021">
    <property type="protein sequence ID" value="KAF0024551.1"/>
    <property type="molecule type" value="Genomic_DNA"/>
</dbReference>
<reference evidence="2 3" key="1">
    <citation type="submission" date="2019-06" db="EMBL/GenBank/DDBJ databases">
        <title>Draft genomes of female and male turbot (Scophthalmus maximus).</title>
        <authorList>
            <person name="Xu H."/>
            <person name="Xu X.-W."/>
            <person name="Shao C."/>
            <person name="Chen S."/>
        </authorList>
    </citation>
    <scope>NUCLEOTIDE SEQUENCE [LARGE SCALE GENOMIC DNA]</scope>
    <source>
        <strain evidence="2">Ysfricsl-2016a</strain>
        <tissue evidence="2">Blood</tissue>
    </source>
</reference>
<feature type="compositionally biased region" description="Basic and acidic residues" evidence="1">
    <location>
        <begin position="197"/>
        <end position="214"/>
    </location>
</feature>
<dbReference type="PRINTS" id="PR00929">
    <property type="entry name" value="ATHOOK"/>
</dbReference>
<feature type="region of interest" description="Disordered" evidence="1">
    <location>
        <begin position="106"/>
        <end position="225"/>
    </location>
</feature>
<organism evidence="2 3">
    <name type="scientific">Scophthalmus maximus</name>
    <name type="common">Turbot</name>
    <name type="synonym">Psetta maxima</name>
    <dbReference type="NCBI Taxonomy" id="52904"/>
    <lineage>
        <taxon>Eukaryota</taxon>
        <taxon>Metazoa</taxon>
        <taxon>Chordata</taxon>
        <taxon>Craniata</taxon>
        <taxon>Vertebrata</taxon>
        <taxon>Euteleostomi</taxon>
        <taxon>Actinopterygii</taxon>
        <taxon>Neopterygii</taxon>
        <taxon>Teleostei</taxon>
        <taxon>Neoteleostei</taxon>
        <taxon>Acanthomorphata</taxon>
        <taxon>Carangaria</taxon>
        <taxon>Pleuronectiformes</taxon>
        <taxon>Pleuronectoidei</taxon>
        <taxon>Scophthalmidae</taxon>
        <taxon>Scophthalmus</taxon>
    </lineage>
</organism>